<reference evidence="6" key="1">
    <citation type="submission" date="2016-12" db="EMBL/GenBank/DDBJ databases">
        <title>The genomes of Aspergillus section Nigri reveals drivers in fungal speciation.</title>
        <authorList>
            <consortium name="DOE Joint Genome Institute"/>
            <person name="Vesth T.C."/>
            <person name="Nybo J."/>
            <person name="Theobald S."/>
            <person name="Brandl J."/>
            <person name="Frisvad J.C."/>
            <person name="Nielsen K.F."/>
            <person name="Lyhne E.K."/>
            <person name="Kogle M.E."/>
            <person name="Kuo A."/>
            <person name="Riley R."/>
            <person name="Clum A."/>
            <person name="Nolan M."/>
            <person name="Lipzen A."/>
            <person name="Salamov A."/>
            <person name="Henrissat B."/>
            <person name="Wiebenga A."/>
            <person name="De vries R.P."/>
            <person name="Grigoriev I.V."/>
            <person name="Mortensen U.H."/>
            <person name="Andersen M.R."/>
            <person name="Baker S.E."/>
        </authorList>
    </citation>
    <scope>NUCLEOTIDE SEQUENCE</scope>
    <source>
        <strain evidence="6">IBT 28561</strain>
    </source>
</reference>
<evidence type="ECO:0000313" key="6">
    <source>
        <dbReference type="EMBL" id="PKY04430.1"/>
    </source>
</evidence>
<dbReference type="Pfam" id="PF00350">
    <property type="entry name" value="Dynamin_N"/>
    <property type="match status" value="1"/>
</dbReference>
<dbReference type="GO" id="GO:0016559">
    <property type="term" value="P:peroxisome fission"/>
    <property type="evidence" value="ECO:0007669"/>
    <property type="project" value="TreeGrafter"/>
</dbReference>
<comment type="caution">
    <text evidence="6">The sequence shown here is derived from an EMBL/GenBank/DDBJ whole genome shotgun (WGS) entry which is preliminary data.</text>
</comment>
<sequence length="759" mass="86144">MWNEALPLAGPSDGVSNGHLATAALGSLETHEQRRVLDIVSQLRKCGLESVLSLPQLVVCGDQSAGKSSVLEALTEIPFPRKDNLFTRYPTEINIRPAPINSLQIKVIPDPQRSDEEQAAIRNFRQTITDFGHLPRVMERATQLMGIDRGPDTSQTRRAFARDVLSVEIEGPNRPQLTVVDLPGIIQAETKDASQIDVDMTVEITESYISQPRTICLAVVSATNDYANQPILNKVRHFDPKGERTLGIITKPDRLPPGSDTEKQFVQLAKNEDIFFTLGWHVLKNRTFEEAQFSIEERNASEAAFFRKEKSLFGKLPVEQVGIEGLVSRLSRLLFTHVQKELPRLQEDLEVALRETAQEIDTMGISRATPQECRTFLSQLAMNFYEVCKAAVNGHYEGNYFQSNVNSFSVKRPETIRRLRAAIQFMNQSFAQEMRKNAHKYQIRGLGADAPIPKDTALNESKTNGVDGEMQPLDECTSDEDYNPFRDISRPQNMSHQKAIDWVRKVVTRARGRELSGNFNPLVISELFWEQSSKWRLFAQAHVEQVSNVCHCFLKSLLREKAPRDTLSCMWPLIVDEMKARQRRAMEELDKILTDTTSCVINYNHYYTDTIQKSQFERRKGALRDCISRATSVVRPTNMSNKNTTSIDVDKALNMYHEHIDPNMDTHSSEEVLDCVIAIYKVYQKQFVANVTVQVIERHILRDLEHVLSPLTLSRLSDSETLALACEPGTAKRRREFLQGRLAKLNEGHKILQEIVTAV</sequence>
<dbReference type="GO" id="GO:0005525">
    <property type="term" value="F:GTP binding"/>
    <property type="evidence" value="ECO:0007669"/>
    <property type="project" value="InterPro"/>
</dbReference>
<evidence type="ECO:0000259" key="4">
    <source>
        <dbReference type="PROSITE" id="PS51388"/>
    </source>
</evidence>
<dbReference type="InterPro" id="IPR020850">
    <property type="entry name" value="GED_dom"/>
</dbReference>
<feature type="region of interest" description="Disordered" evidence="3">
    <location>
        <begin position="452"/>
        <end position="473"/>
    </location>
</feature>
<dbReference type="SMART" id="SM00053">
    <property type="entry name" value="DYNc"/>
    <property type="match status" value="1"/>
</dbReference>
<evidence type="ECO:0008006" key="8">
    <source>
        <dbReference type="Google" id="ProtNLM"/>
    </source>
</evidence>
<organism evidence="6 7">
    <name type="scientific">Aspergillus campestris (strain IBT 28561)</name>
    <dbReference type="NCBI Taxonomy" id="1392248"/>
    <lineage>
        <taxon>Eukaryota</taxon>
        <taxon>Fungi</taxon>
        <taxon>Dikarya</taxon>
        <taxon>Ascomycota</taxon>
        <taxon>Pezizomycotina</taxon>
        <taxon>Eurotiomycetes</taxon>
        <taxon>Eurotiomycetidae</taxon>
        <taxon>Eurotiales</taxon>
        <taxon>Aspergillaceae</taxon>
        <taxon>Aspergillus</taxon>
        <taxon>Aspergillus subgen. Circumdati</taxon>
    </lineage>
</organism>
<dbReference type="FunFam" id="3.40.50.300:FF:001425">
    <property type="entry name" value="Dynamin GTPase, putative"/>
    <property type="match status" value="1"/>
</dbReference>
<gene>
    <name evidence="6" type="ORF">P168DRAFT_343960</name>
</gene>
<dbReference type="InterPro" id="IPR045063">
    <property type="entry name" value="Dynamin_N"/>
</dbReference>
<dbReference type="PANTHER" id="PTHR11566">
    <property type="entry name" value="DYNAMIN"/>
    <property type="match status" value="1"/>
</dbReference>
<keyword evidence="1" id="KW-0547">Nucleotide-binding</keyword>
<proteinExistence type="predicted"/>
<dbReference type="PROSITE" id="PS51718">
    <property type="entry name" value="G_DYNAMIN_2"/>
    <property type="match status" value="1"/>
</dbReference>
<keyword evidence="7" id="KW-1185">Reference proteome</keyword>
<dbReference type="InterPro" id="IPR001401">
    <property type="entry name" value="Dynamin_GTPase"/>
</dbReference>
<dbReference type="GO" id="GO:0000266">
    <property type="term" value="P:mitochondrial fission"/>
    <property type="evidence" value="ECO:0007669"/>
    <property type="project" value="TreeGrafter"/>
</dbReference>
<evidence type="ECO:0000256" key="1">
    <source>
        <dbReference type="ARBA" id="ARBA00022741"/>
    </source>
</evidence>
<evidence type="ECO:0000313" key="7">
    <source>
        <dbReference type="Proteomes" id="UP000234254"/>
    </source>
</evidence>
<name>A0A2I1D3H7_ASPC2</name>
<dbReference type="VEuPathDB" id="FungiDB:P168DRAFT_343960"/>
<evidence type="ECO:0000259" key="5">
    <source>
        <dbReference type="PROSITE" id="PS51718"/>
    </source>
</evidence>
<dbReference type="Gene3D" id="3.40.50.300">
    <property type="entry name" value="P-loop containing nucleotide triphosphate hydrolases"/>
    <property type="match status" value="1"/>
</dbReference>
<dbReference type="GO" id="GO:0005874">
    <property type="term" value="C:microtubule"/>
    <property type="evidence" value="ECO:0007669"/>
    <property type="project" value="TreeGrafter"/>
</dbReference>
<dbReference type="PANTHER" id="PTHR11566:SF66">
    <property type="entry name" value="INTERFERON-INDUCED GTP-BINDING PROTEIN MX"/>
    <property type="match status" value="1"/>
</dbReference>
<feature type="domain" description="GED" evidence="4">
    <location>
        <begin position="669"/>
        <end position="759"/>
    </location>
</feature>
<dbReference type="AlphaFoldDB" id="A0A2I1D3H7"/>
<dbReference type="GO" id="GO:0048312">
    <property type="term" value="P:intracellular distribution of mitochondria"/>
    <property type="evidence" value="ECO:0007669"/>
    <property type="project" value="TreeGrafter"/>
</dbReference>
<dbReference type="GO" id="GO:0003924">
    <property type="term" value="F:GTPase activity"/>
    <property type="evidence" value="ECO:0007669"/>
    <property type="project" value="InterPro"/>
</dbReference>
<dbReference type="GO" id="GO:0006897">
    <property type="term" value="P:endocytosis"/>
    <property type="evidence" value="ECO:0007669"/>
    <property type="project" value="TreeGrafter"/>
</dbReference>
<dbReference type="InterPro" id="IPR022812">
    <property type="entry name" value="Dynamin"/>
</dbReference>
<dbReference type="InterPro" id="IPR030381">
    <property type="entry name" value="G_DYNAMIN_dom"/>
</dbReference>
<dbReference type="SUPFAM" id="SSF52540">
    <property type="entry name" value="P-loop containing nucleoside triphosphate hydrolases"/>
    <property type="match status" value="1"/>
</dbReference>
<dbReference type="InterPro" id="IPR027417">
    <property type="entry name" value="P-loop_NTPase"/>
</dbReference>
<dbReference type="Proteomes" id="UP000234254">
    <property type="component" value="Unassembled WGS sequence"/>
</dbReference>
<dbReference type="OrthoDB" id="415706at2759"/>
<dbReference type="GO" id="GO:0005739">
    <property type="term" value="C:mitochondrion"/>
    <property type="evidence" value="ECO:0007669"/>
    <property type="project" value="TreeGrafter"/>
</dbReference>
<protein>
    <recommendedName>
        <fullName evidence="8">Dynamin family protein</fullName>
    </recommendedName>
</protein>
<dbReference type="RefSeq" id="XP_024693024.1">
    <property type="nucleotide sequence ID" value="XM_024841840.1"/>
</dbReference>
<evidence type="ECO:0000256" key="3">
    <source>
        <dbReference type="SAM" id="MobiDB-lite"/>
    </source>
</evidence>
<evidence type="ECO:0000256" key="2">
    <source>
        <dbReference type="ARBA" id="ARBA00023134"/>
    </source>
</evidence>
<dbReference type="Pfam" id="PF01031">
    <property type="entry name" value="Dynamin_M"/>
    <property type="match status" value="1"/>
</dbReference>
<dbReference type="GeneID" id="36549369"/>
<dbReference type="CDD" id="cd08771">
    <property type="entry name" value="DLP_1"/>
    <property type="match status" value="1"/>
</dbReference>
<dbReference type="InterPro" id="IPR000375">
    <property type="entry name" value="Dynamin_stalk"/>
</dbReference>
<accession>A0A2I1D3H7</accession>
<dbReference type="GO" id="GO:0008017">
    <property type="term" value="F:microtubule binding"/>
    <property type="evidence" value="ECO:0007669"/>
    <property type="project" value="TreeGrafter"/>
</dbReference>
<dbReference type="PRINTS" id="PR00195">
    <property type="entry name" value="DYNAMIN"/>
</dbReference>
<feature type="domain" description="Dynamin-type G" evidence="5">
    <location>
        <begin position="51"/>
        <end position="343"/>
    </location>
</feature>
<keyword evidence="2" id="KW-0342">GTP-binding</keyword>
<dbReference type="PROSITE" id="PS51388">
    <property type="entry name" value="GED"/>
    <property type="match status" value="1"/>
</dbReference>
<dbReference type="GO" id="GO:0016020">
    <property type="term" value="C:membrane"/>
    <property type="evidence" value="ECO:0007669"/>
    <property type="project" value="TreeGrafter"/>
</dbReference>
<dbReference type="EMBL" id="MSFM01000006">
    <property type="protein sequence ID" value="PKY04430.1"/>
    <property type="molecule type" value="Genomic_DNA"/>
</dbReference>